<keyword evidence="3 11" id="KW-0328">Glycosyltransferase</keyword>
<keyword evidence="4 11" id="KW-0808">Transferase</keyword>
<dbReference type="EC" id="2.4.99.28" evidence="11"/>
<gene>
    <name evidence="11 13" type="primary">mtgA</name>
    <name evidence="13" type="ORF">HGT73_00185</name>
</gene>
<evidence type="ECO:0000256" key="8">
    <source>
        <dbReference type="ARBA" id="ARBA00022989"/>
    </source>
</evidence>
<evidence type="ECO:0000256" key="2">
    <source>
        <dbReference type="ARBA" id="ARBA00022519"/>
    </source>
</evidence>
<protein>
    <recommendedName>
        <fullName evidence="11">Biosynthetic peptidoglycan transglycosylase</fullName>
        <ecNumber evidence="11">2.4.99.28</ecNumber>
    </recommendedName>
    <alternativeName>
        <fullName evidence="11">Glycan polymerase</fullName>
    </alternativeName>
    <alternativeName>
        <fullName evidence="11">Peptidoglycan glycosyltransferase MtgA</fullName>
        <shortName evidence="11">PGT</shortName>
    </alternativeName>
</protein>
<reference evidence="13 14" key="1">
    <citation type="submission" date="2020-04" db="EMBL/GenBank/DDBJ databases">
        <title>Genome sequencing of Rosenbergiella species.</title>
        <authorList>
            <person name="Alvarez-Perez S."/>
            <person name="Lievens B."/>
        </authorList>
    </citation>
    <scope>NUCLEOTIDE SEQUENCE [LARGE SCALE GENOMIC DNA]</scope>
    <source>
        <strain evidence="13 14">CdVSA20.1</strain>
    </source>
</reference>
<evidence type="ECO:0000256" key="11">
    <source>
        <dbReference type="HAMAP-Rule" id="MF_00766"/>
    </source>
</evidence>
<evidence type="ECO:0000256" key="4">
    <source>
        <dbReference type="ARBA" id="ARBA00022679"/>
    </source>
</evidence>
<dbReference type="InterPro" id="IPR001264">
    <property type="entry name" value="Glyco_trans_51"/>
</dbReference>
<dbReference type="HAMAP" id="MF_00766">
    <property type="entry name" value="PGT_MtgA"/>
    <property type="match status" value="1"/>
</dbReference>
<comment type="similarity">
    <text evidence="11">Belongs to the glycosyltransferase 51 family.</text>
</comment>
<keyword evidence="1 11" id="KW-1003">Cell membrane</keyword>
<evidence type="ECO:0000256" key="3">
    <source>
        <dbReference type="ARBA" id="ARBA00022676"/>
    </source>
</evidence>
<dbReference type="EMBL" id="JABBFO010000001">
    <property type="protein sequence ID" value="MBT0725827.1"/>
    <property type="molecule type" value="Genomic_DNA"/>
</dbReference>
<dbReference type="Pfam" id="PF00912">
    <property type="entry name" value="Transgly"/>
    <property type="match status" value="1"/>
</dbReference>
<keyword evidence="9 11" id="KW-0472">Membrane</keyword>
<sequence>MIIKRKAGWSRIKKGLIRLFLSVTGLWLVVVLLLTFLPVPFSAVMAERQITAWASGNFSYRAHSDWVSMDEISPWMPLAVISSEDQRFTEHWGIDFGAVQTVLTQQGETHLRGASTLSQQTAKNMFLWDGRSWVRKAIEAGMTLGIEAIWRKKRILTIYLNVAEFGPGIFGVEAASQAYFHKPARQLTEEQAALLAAVLPSPLRYKVQTPSRYVQMREQWIMRQMRQLGGQAFLTQHHLYSQRT</sequence>
<comment type="caution">
    <text evidence="13">The sequence shown here is derived from an EMBL/GenBank/DDBJ whole genome shotgun (WGS) entry which is preliminary data.</text>
</comment>
<dbReference type="Proteomes" id="UP000786875">
    <property type="component" value="Unassembled WGS sequence"/>
</dbReference>
<dbReference type="SUPFAM" id="SSF53955">
    <property type="entry name" value="Lysozyme-like"/>
    <property type="match status" value="1"/>
</dbReference>
<evidence type="ECO:0000313" key="13">
    <source>
        <dbReference type="EMBL" id="MBT0725827.1"/>
    </source>
</evidence>
<feature type="domain" description="Glycosyl transferase family 51" evidence="12">
    <location>
        <begin position="59"/>
        <end position="225"/>
    </location>
</feature>
<comment type="catalytic activity">
    <reaction evidence="11">
        <text>[GlcNAc-(1-&gt;4)-Mur2Ac(oyl-L-Ala-gamma-D-Glu-L-Lys-D-Ala-D-Ala)](n)-di-trans,octa-cis-undecaprenyl diphosphate + beta-D-GlcNAc-(1-&gt;4)-Mur2Ac(oyl-L-Ala-gamma-D-Glu-L-Lys-D-Ala-D-Ala)-di-trans,octa-cis-undecaprenyl diphosphate = [GlcNAc-(1-&gt;4)-Mur2Ac(oyl-L-Ala-gamma-D-Glu-L-Lys-D-Ala-D-Ala)](n+1)-di-trans,octa-cis-undecaprenyl diphosphate + di-trans,octa-cis-undecaprenyl diphosphate + H(+)</text>
        <dbReference type="Rhea" id="RHEA:23708"/>
        <dbReference type="Rhea" id="RHEA-COMP:9602"/>
        <dbReference type="Rhea" id="RHEA-COMP:9603"/>
        <dbReference type="ChEBI" id="CHEBI:15378"/>
        <dbReference type="ChEBI" id="CHEBI:58405"/>
        <dbReference type="ChEBI" id="CHEBI:60033"/>
        <dbReference type="ChEBI" id="CHEBI:78435"/>
        <dbReference type="EC" id="2.4.99.28"/>
    </reaction>
</comment>
<accession>A0ABS5T0F1</accession>
<evidence type="ECO:0000256" key="9">
    <source>
        <dbReference type="ARBA" id="ARBA00023136"/>
    </source>
</evidence>
<name>A0ABS5T0F1_9GAMM</name>
<comment type="function">
    <text evidence="11">Peptidoglycan polymerase that catalyzes glycan chain elongation from lipid-linked precursors.</text>
</comment>
<evidence type="ECO:0000259" key="12">
    <source>
        <dbReference type="Pfam" id="PF00912"/>
    </source>
</evidence>
<keyword evidence="7 11" id="KW-0573">Peptidoglycan synthesis</keyword>
<keyword evidence="5 11" id="KW-0812">Transmembrane</keyword>
<keyword evidence="10 11" id="KW-0961">Cell wall biogenesis/degradation</keyword>
<keyword evidence="6 11" id="KW-0133">Cell shape</keyword>
<comment type="subcellular location">
    <subcellularLocation>
        <location evidence="11">Cell inner membrane</location>
        <topology evidence="11">Single-pass membrane protein</topology>
    </subcellularLocation>
</comment>
<keyword evidence="8 11" id="KW-1133">Transmembrane helix</keyword>
<dbReference type="GO" id="GO:0016757">
    <property type="term" value="F:glycosyltransferase activity"/>
    <property type="evidence" value="ECO:0007669"/>
    <property type="project" value="UniProtKB-KW"/>
</dbReference>
<evidence type="ECO:0000256" key="7">
    <source>
        <dbReference type="ARBA" id="ARBA00022984"/>
    </source>
</evidence>
<dbReference type="PANTHER" id="PTHR30400:SF0">
    <property type="entry name" value="BIOSYNTHETIC PEPTIDOGLYCAN TRANSGLYCOSYLASE"/>
    <property type="match status" value="1"/>
</dbReference>
<dbReference type="InterPro" id="IPR011812">
    <property type="entry name" value="Pep_trsgly"/>
</dbReference>
<keyword evidence="14" id="KW-1185">Reference proteome</keyword>
<evidence type="ECO:0000256" key="1">
    <source>
        <dbReference type="ARBA" id="ARBA00022475"/>
    </source>
</evidence>
<evidence type="ECO:0000256" key="5">
    <source>
        <dbReference type="ARBA" id="ARBA00022692"/>
    </source>
</evidence>
<dbReference type="RefSeq" id="WP_214211569.1">
    <property type="nucleotide sequence ID" value="NZ_JABBFO010000001.1"/>
</dbReference>
<proteinExistence type="inferred from homology"/>
<dbReference type="PANTHER" id="PTHR30400">
    <property type="entry name" value="MONOFUNCTIONAL BIOSYNTHETIC PEPTIDOGLYCAN TRANSGLYCOSYLASE"/>
    <property type="match status" value="1"/>
</dbReference>
<dbReference type="NCBIfam" id="TIGR02070">
    <property type="entry name" value="mono_pep_trsgly"/>
    <property type="match status" value="1"/>
</dbReference>
<keyword evidence="2 11" id="KW-0997">Cell inner membrane</keyword>
<evidence type="ECO:0000256" key="10">
    <source>
        <dbReference type="ARBA" id="ARBA00023316"/>
    </source>
</evidence>
<evidence type="ECO:0000256" key="6">
    <source>
        <dbReference type="ARBA" id="ARBA00022960"/>
    </source>
</evidence>
<evidence type="ECO:0000313" key="14">
    <source>
        <dbReference type="Proteomes" id="UP000786875"/>
    </source>
</evidence>
<organism evidence="13 14">
    <name type="scientific">Rosenbergiella australiborealis</name>
    <dbReference type="NCBI Taxonomy" id="1544696"/>
    <lineage>
        <taxon>Bacteria</taxon>
        <taxon>Pseudomonadati</taxon>
        <taxon>Pseudomonadota</taxon>
        <taxon>Gammaproteobacteria</taxon>
        <taxon>Enterobacterales</taxon>
        <taxon>Erwiniaceae</taxon>
        <taxon>Rosenbergiella</taxon>
    </lineage>
</organism>
<dbReference type="InterPro" id="IPR023346">
    <property type="entry name" value="Lysozyme-like_dom_sf"/>
</dbReference>
<dbReference type="Gene3D" id="1.10.3810.10">
    <property type="entry name" value="Biosynthetic peptidoglycan transglycosylase-like"/>
    <property type="match status" value="1"/>
</dbReference>
<dbReference type="InterPro" id="IPR036950">
    <property type="entry name" value="PBP_transglycosylase"/>
</dbReference>
<comment type="pathway">
    <text evidence="11">Cell wall biogenesis; peptidoglycan biosynthesis.</text>
</comment>